<evidence type="ECO:0000256" key="3">
    <source>
        <dbReference type="ARBA" id="ARBA00023172"/>
    </source>
</evidence>
<proteinExistence type="inferred from homology"/>
<dbReference type="EMBL" id="BMKX01000015">
    <property type="protein sequence ID" value="GGJ74603.1"/>
    <property type="molecule type" value="Genomic_DNA"/>
</dbReference>
<comment type="caution">
    <text evidence="8">The sequence shown here is derived from an EMBL/GenBank/DDBJ whole genome shotgun (WGS) entry which is preliminary data.</text>
</comment>
<evidence type="ECO:0000256" key="2">
    <source>
        <dbReference type="ARBA" id="ARBA00023125"/>
    </source>
</evidence>
<evidence type="ECO:0000259" key="6">
    <source>
        <dbReference type="PROSITE" id="PS51898"/>
    </source>
</evidence>
<feature type="region of interest" description="Disordered" evidence="5">
    <location>
        <begin position="1"/>
        <end position="22"/>
    </location>
</feature>
<sequence>MNTSSKTRRNNNEGTVPRQRKDGQWQSNYIAGYLPSGKAIRKSVYGSTRAKCAANLKAALLEVSDGTITLTQSPRLIEWLDHYLNVIAPNSIKERTINAHRSKVDNYIRGHRLAGKRLDKITPSDIDVLYQDARGSRKRANKSSKVTDPLSPSTIQGLHRILRRALNVAVNRGVLVRNPVLRVEVSGKSDFEPQVYMTDEVRQMLALAVDMDDGARWILNLTLGPRQGEALGFAWPDIDFEKSTIKLSREVYSLPWKHGCGGVAGSAGACVYKSAWRCPERHGGGFFTGPPKSAAGYRTLPIPTQLSAALKEHREVQRLQRSRDWAPYVDQAGKSHELVFCKPNGQPTDHRADWQAWKDFLAAANVPDGRVHDGRHTAATTLLLLGVEQRVVMDILGWSQSSMLTRYQHVLDEMRDDVATKLSNHWTPEPEPESNVISLADVRKQRLSGGA</sequence>
<dbReference type="Gene3D" id="1.10.150.130">
    <property type="match status" value="1"/>
</dbReference>
<dbReference type="InterPro" id="IPR044068">
    <property type="entry name" value="CB"/>
</dbReference>
<evidence type="ECO:0000256" key="4">
    <source>
        <dbReference type="PROSITE-ProRule" id="PRU01248"/>
    </source>
</evidence>
<dbReference type="CDD" id="cd01189">
    <property type="entry name" value="INT_ICEBs1_C_like"/>
    <property type="match status" value="1"/>
</dbReference>
<comment type="similarity">
    <text evidence="1">Belongs to the 'phage' integrase family.</text>
</comment>
<name>A0ABQ2DVL1_9MICC</name>
<dbReference type="InterPro" id="IPR050090">
    <property type="entry name" value="Tyrosine_recombinase_XerCD"/>
</dbReference>
<dbReference type="InterPro" id="IPR002104">
    <property type="entry name" value="Integrase_catalytic"/>
</dbReference>
<dbReference type="PANTHER" id="PTHR30349">
    <property type="entry name" value="PHAGE INTEGRASE-RELATED"/>
    <property type="match status" value="1"/>
</dbReference>
<feature type="domain" description="Tyr recombinase" evidence="6">
    <location>
        <begin position="191"/>
        <end position="420"/>
    </location>
</feature>
<dbReference type="PROSITE" id="PS51898">
    <property type="entry name" value="TYR_RECOMBINASE"/>
    <property type="match status" value="1"/>
</dbReference>
<dbReference type="PROSITE" id="PS51900">
    <property type="entry name" value="CB"/>
    <property type="match status" value="1"/>
</dbReference>
<keyword evidence="3" id="KW-0233">DNA recombination</keyword>
<feature type="domain" description="Core-binding (CB)" evidence="7">
    <location>
        <begin position="74"/>
        <end position="170"/>
    </location>
</feature>
<dbReference type="RefSeq" id="WP_188687495.1">
    <property type="nucleotide sequence ID" value="NZ_BMKX01000015.1"/>
</dbReference>
<keyword evidence="9" id="KW-1185">Reference proteome</keyword>
<protein>
    <submittedName>
        <fullName evidence="8">Site-specific integrase</fullName>
    </submittedName>
</protein>
<evidence type="ECO:0000256" key="1">
    <source>
        <dbReference type="ARBA" id="ARBA00008857"/>
    </source>
</evidence>
<dbReference type="InterPro" id="IPR013762">
    <property type="entry name" value="Integrase-like_cat_sf"/>
</dbReference>
<dbReference type="Gene3D" id="1.10.443.10">
    <property type="entry name" value="Intergrase catalytic core"/>
    <property type="match status" value="1"/>
</dbReference>
<dbReference type="PANTHER" id="PTHR30349:SF64">
    <property type="entry name" value="PROPHAGE INTEGRASE INTD-RELATED"/>
    <property type="match status" value="1"/>
</dbReference>
<dbReference type="InterPro" id="IPR011010">
    <property type="entry name" value="DNA_brk_join_enz"/>
</dbReference>
<evidence type="ECO:0000259" key="7">
    <source>
        <dbReference type="PROSITE" id="PS51900"/>
    </source>
</evidence>
<organism evidence="8 9">
    <name type="scientific">Glutamicibacter ardleyensis</name>
    <dbReference type="NCBI Taxonomy" id="225894"/>
    <lineage>
        <taxon>Bacteria</taxon>
        <taxon>Bacillati</taxon>
        <taxon>Actinomycetota</taxon>
        <taxon>Actinomycetes</taxon>
        <taxon>Micrococcales</taxon>
        <taxon>Micrococcaceae</taxon>
        <taxon>Glutamicibacter</taxon>
    </lineage>
</organism>
<evidence type="ECO:0000313" key="9">
    <source>
        <dbReference type="Proteomes" id="UP000606115"/>
    </source>
</evidence>
<dbReference type="GeneID" id="303306021"/>
<dbReference type="Proteomes" id="UP000606115">
    <property type="component" value="Unassembled WGS sequence"/>
</dbReference>
<dbReference type="SUPFAM" id="SSF56349">
    <property type="entry name" value="DNA breaking-rejoining enzymes"/>
    <property type="match status" value="1"/>
</dbReference>
<dbReference type="Pfam" id="PF00589">
    <property type="entry name" value="Phage_integrase"/>
    <property type="match status" value="1"/>
</dbReference>
<accession>A0ABQ2DVL1</accession>
<gene>
    <name evidence="8" type="ORF">GCM10007173_37010</name>
</gene>
<dbReference type="InterPro" id="IPR010998">
    <property type="entry name" value="Integrase_recombinase_N"/>
</dbReference>
<keyword evidence="2 4" id="KW-0238">DNA-binding</keyword>
<evidence type="ECO:0000313" key="8">
    <source>
        <dbReference type="EMBL" id="GGJ74603.1"/>
    </source>
</evidence>
<evidence type="ECO:0000256" key="5">
    <source>
        <dbReference type="SAM" id="MobiDB-lite"/>
    </source>
</evidence>
<reference evidence="9" key="1">
    <citation type="journal article" date="2019" name="Int. J. Syst. Evol. Microbiol.">
        <title>The Global Catalogue of Microorganisms (GCM) 10K type strain sequencing project: providing services to taxonomists for standard genome sequencing and annotation.</title>
        <authorList>
            <consortium name="The Broad Institute Genomics Platform"/>
            <consortium name="The Broad Institute Genome Sequencing Center for Infectious Disease"/>
            <person name="Wu L."/>
            <person name="Ma J."/>
        </authorList>
    </citation>
    <scope>NUCLEOTIDE SEQUENCE [LARGE SCALE GENOMIC DNA]</scope>
    <source>
        <strain evidence="9">CGMCC 1.3685</strain>
    </source>
</reference>